<dbReference type="SUPFAM" id="SSF46785">
    <property type="entry name" value="Winged helix' DNA-binding domain"/>
    <property type="match status" value="1"/>
</dbReference>
<proteinExistence type="predicted"/>
<dbReference type="InterPro" id="IPR002078">
    <property type="entry name" value="Sigma_54_int"/>
</dbReference>
<dbReference type="SUPFAM" id="SSF52540">
    <property type="entry name" value="P-loop containing nucleoside triphosphate hydrolases"/>
    <property type="match status" value="1"/>
</dbReference>
<dbReference type="STRING" id="1834191.A5886_002078"/>
<dbReference type="InterPro" id="IPR033887">
    <property type="entry name" value="PTS_IIA_man"/>
</dbReference>
<dbReference type="GO" id="GO:0016020">
    <property type="term" value="C:membrane"/>
    <property type="evidence" value="ECO:0007669"/>
    <property type="project" value="InterPro"/>
</dbReference>
<dbReference type="Proteomes" id="UP000195043">
    <property type="component" value="Unassembled WGS sequence"/>
</dbReference>
<keyword evidence="2" id="KW-0547">Nucleotide-binding</keyword>
<keyword evidence="5" id="KW-0238">DNA-binding</keyword>
<keyword evidence="4" id="KW-0067">ATP-binding</keyword>
<dbReference type="InterPro" id="IPR036390">
    <property type="entry name" value="WH_DNA-bd_sf"/>
</dbReference>
<keyword evidence="10" id="KW-1185">Reference proteome</keyword>
<evidence type="ECO:0000256" key="2">
    <source>
        <dbReference type="ARBA" id="ARBA00022741"/>
    </source>
</evidence>
<dbReference type="Pfam" id="PF03610">
    <property type="entry name" value="EIIA-man"/>
    <property type="match status" value="1"/>
</dbReference>
<dbReference type="InterPro" id="IPR004701">
    <property type="entry name" value="PTS_EIIA_man-typ"/>
</dbReference>
<dbReference type="Gene3D" id="3.40.50.300">
    <property type="entry name" value="P-loop containing nucleotide triphosphate hydrolases"/>
    <property type="match status" value="1"/>
</dbReference>
<organism evidence="9 10">
    <name type="scientific">Candidatus Enterococcus testudinis</name>
    <dbReference type="NCBI Taxonomy" id="1834191"/>
    <lineage>
        <taxon>Bacteria</taxon>
        <taxon>Bacillati</taxon>
        <taxon>Bacillota</taxon>
        <taxon>Bacilli</taxon>
        <taxon>Lactobacillales</taxon>
        <taxon>Enterococcaceae</taxon>
        <taxon>Enterococcus</taxon>
    </lineage>
</organism>
<dbReference type="GO" id="GO:0006355">
    <property type="term" value="P:regulation of DNA-templated transcription"/>
    <property type="evidence" value="ECO:0007669"/>
    <property type="project" value="InterPro"/>
</dbReference>
<dbReference type="SUPFAM" id="SSF63520">
    <property type="entry name" value="PTS-regulatory domain, PRD"/>
    <property type="match status" value="2"/>
</dbReference>
<dbReference type="InterPro" id="IPR011608">
    <property type="entry name" value="PRD"/>
</dbReference>
<dbReference type="InterPro" id="IPR036662">
    <property type="entry name" value="PTS_EIIA_man-typ_sf"/>
</dbReference>
<keyword evidence="1" id="KW-0808">Transferase</keyword>
<dbReference type="InterPro" id="IPR025943">
    <property type="entry name" value="Sigma_54_int_dom_ATP-bd_2"/>
</dbReference>
<evidence type="ECO:0000259" key="7">
    <source>
        <dbReference type="PROSITE" id="PS51096"/>
    </source>
</evidence>
<accession>A0A242A7I7</accession>
<dbReference type="InterPro" id="IPR003593">
    <property type="entry name" value="AAA+_ATPase"/>
</dbReference>
<dbReference type="PROSITE" id="PS00676">
    <property type="entry name" value="SIGMA54_INTERACT_2"/>
    <property type="match status" value="1"/>
</dbReference>
<dbReference type="PROSITE" id="PS50045">
    <property type="entry name" value="SIGMA54_INTERACT_4"/>
    <property type="match status" value="1"/>
</dbReference>
<keyword evidence="3" id="KW-0418">Kinase</keyword>
<evidence type="ECO:0000259" key="8">
    <source>
        <dbReference type="PROSITE" id="PS51372"/>
    </source>
</evidence>
<dbReference type="SMART" id="SM00382">
    <property type="entry name" value="AAA"/>
    <property type="match status" value="1"/>
</dbReference>
<comment type="caution">
    <text evidence="9">The sequence shown here is derived from an EMBL/GenBank/DDBJ whole genome shotgun (WGS) entry which is preliminary data.</text>
</comment>
<dbReference type="GO" id="GO:0005524">
    <property type="term" value="F:ATP binding"/>
    <property type="evidence" value="ECO:0007669"/>
    <property type="project" value="UniProtKB-KW"/>
</dbReference>
<dbReference type="GO" id="GO:0003677">
    <property type="term" value="F:DNA binding"/>
    <property type="evidence" value="ECO:0007669"/>
    <property type="project" value="UniProtKB-KW"/>
</dbReference>
<evidence type="ECO:0000256" key="4">
    <source>
        <dbReference type="ARBA" id="ARBA00022840"/>
    </source>
</evidence>
<sequence length="904" mass="102857">MNSRKEEIFQTIELHKQGLTAVDVANILQIDRSNASRYLSELYKESKIGKRSGRPVVYEPLEETVHVDISSEVSFESLVGVQASLKVSIQQAKAAILYPPRGLHTIIFGETGTGKSMFAECMYHFAVESKMLKKDAPFVSFNCADYAQNPQLLFGHIFGIKKGAYTGAAEDSPGLMSKADGGILFLDEIHRLPPEGQEMLFTFIDKGVYRPLGESNQVYEASVQIIGATTESSTNFLTTFNRRIPMAITLPNVESRSLDERYEIISLFIKQEATRLNQRIDVERDAILAFMLYDAEGNIGQIKRDLKLVCAKAFLHYRTYGKKNLLIRKEDCSLQVQKGLLKIKELSERLDRFLEGKGDFMRFEPGDQDIVWSHDPQRNMQVYNEIEEKVSSLIETGVENVDLENLISKDVDAYFEKYVEELIQNPVHKELIPEDIWRLTNRLYDIAEQDLSRSYSEKARFAFALHLQSTLERVKDGHMIVHPDLNTVRKNLKSEFQVAMDLSTIIEEEQDVEIPFDEIGFISMFLAIQVKPAVDLPLEKIEIIVLMHGTATASSMLAAAQELLGTKSGHAMNMSLDMSVGHMYDALLAFVADNKERLSNGILLLTDMGSLNSFANLLFEETGIRTKAISMTSTMIVLEALRMADSGRSLEDIYQNIQRSFETIVQEQFRTVHEAKGTKKAVIVTCFTGEGVAAKLYQRIFPVVDQAQVEVIQMQFIEKETFKKHIDGLLEEYEIKAIAGTVEIDYQNIPFFSAYDVFDDDRLNVLKRIVSDEVPIDKIVRSLENTLTHVGSVYHLIESLQKIVHQIQNQLHVIVEPTVDAGLVIHLAFLVESLLKKEPSRQFKDLAVFQKRYRIENDVLRTHLLQIEKNYQIKISEDEIAYLTQMFLENEIKNYHESAHNISV</sequence>
<protein>
    <submittedName>
        <fullName evidence="9">Transcriptional antiterminator bglG:Sigma-54 factor</fullName>
    </submittedName>
</protein>
<evidence type="ECO:0000256" key="5">
    <source>
        <dbReference type="ARBA" id="ARBA00023125"/>
    </source>
</evidence>
<dbReference type="CDD" id="cd00006">
    <property type="entry name" value="PTS_IIA_man"/>
    <property type="match status" value="1"/>
</dbReference>
<dbReference type="AlphaFoldDB" id="A0A242A7I7"/>
<dbReference type="PROSITE" id="PS51372">
    <property type="entry name" value="PRD_2"/>
    <property type="match status" value="2"/>
</dbReference>
<dbReference type="GO" id="GO:0009401">
    <property type="term" value="P:phosphoenolpyruvate-dependent sugar phosphotransferase system"/>
    <property type="evidence" value="ECO:0007669"/>
    <property type="project" value="InterPro"/>
</dbReference>
<gene>
    <name evidence="9" type="ORF">A5886_002078</name>
</gene>
<dbReference type="InterPro" id="IPR027417">
    <property type="entry name" value="P-loop_NTPase"/>
</dbReference>
<dbReference type="Pfam" id="PF00158">
    <property type="entry name" value="Sigma54_activat"/>
    <property type="match status" value="1"/>
</dbReference>
<feature type="domain" description="PRD" evidence="8">
    <location>
        <begin position="431"/>
        <end position="536"/>
    </location>
</feature>
<dbReference type="Pfam" id="PF00874">
    <property type="entry name" value="PRD"/>
    <property type="match status" value="2"/>
</dbReference>
<name>A0A242A7I7_9ENTE</name>
<evidence type="ECO:0000256" key="3">
    <source>
        <dbReference type="ARBA" id="ARBA00022777"/>
    </source>
</evidence>
<dbReference type="GO" id="GO:0016301">
    <property type="term" value="F:kinase activity"/>
    <property type="evidence" value="ECO:0007669"/>
    <property type="project" value="UniProtKB-KW"/>
</dbReference>
<feature type="domain" description="PRD" evidence="8">
    <location>
        <begin position="791"/>
        <end position="897"/>
    </location>
</feature>
<dbReference type="Gene3D" id="3.40.50.510">
    <property type="entry name" value="Phosphotransferase system, mannose-type IIA component"/>
    <property type="match status" value="1"/>
</dbReference>
<dbReference type="Gene3D" id="1.10.1790.10">
    <property type="entry name" value="PRD domain"/>
    <property type="match status" value="2"/>
</dbReference>
<reference evidence="9 10" key="1">
    <citation type="submission" date="2017-05" db="EMBL/GenBank/DDBJ databases">
        <title>The Genome Sequence of Enterococcus sp. 8G7_MSG3316.</title>
        <authorList>
            <consortium name="The Broad Institute Genomics Platform"/>
            <consortium name="The Broad Institute Genomic Center for Infectious Diseases"/>
            <person name="Earl A."/>
            <person name="Manson A."/>
            <person name="Schwartman J."/>
            <person name="Gilmore M."/>
            <person name="Abouelleil A."/>
            <person name="Cao P."/>
            <person name="Chapman S."/>
            <person name="Cusick C."/>
            <person name="Shea T."/>
            <person name="Young S."/>
            <person name="Neafsey D."/>
            <person name="Nusbaum C."/>
            <person name="Birren B."/>
        </authorList>
    </citation>
    <scope>NUCLEOTIDE SEQUENCE [LARGE SCALE GENOMIC DNA]</scope>
    <source>
        <strain evidence="9 10">8G7_MSG3316</strain>
    </source>
</reference>
<evidence type="ECO:0000313" key="9">
    <source>
        <dbReference type="EMBL" id="OTN76998.1"/>
    </source>
</evidence>
<evidence type="ECO:0000313" key="10">
    <source>
        <dbReference type="Proteomes" id="UP000195043"/>
    </source>
</evidence>
<dbReference type="CDD" id="cd00009">
    <property type="entry name" value="AAA"/>
    <property type="match status" value="1"/>
</dbReference>
<dbReference type="OrthoDB" id="9771372at2"/>
<dbReference type="RefSeq" id="WP_086275073.1">
    <property type="nucleotide sequence ID" value="NZ_NGKU01000001.1"/>
</dbReference>
<dbReference type="InterPro" id="IPR036634">
    <property type="entry name" value="PRD_sf"/>
</dbReference>
<dbReference type="EMBL" id="NGKU01000001">
    <property type="protein sequence ID" value="OTN76998.1"/>
    <property type="molecule type" value="Genomic_DNA"/>
</dbReference>
<evidence type="ECO:0000256" key="1">
    <source>
        <dbReference type="ARBA" id="ARBA00022679"/>
    </source>
</evidence>
<evidence type="ECO:0000259" key="6">
    <source>
        <dbReference type="PROSITE" id="PS50045"/>
    </source>
</evidence>
<dbReference type="PANTHER" id="PTHR32071">
    <property type="entry name" value="TRANSCRIPTIONAL REGULATORY PROTEIN"/>
    <property type="match status" value="1"/>
</dbReference>
<dbReference type="SUPFAM" id="SSF53062">
    <property type="entry name" value="PTS system fructose IIA component-like"/>
    <property type="match status" value="1"/>
</dbReference>
<dbReference type="PROSITE" id="PS51096">
    <property type="entry name" value="PTS_EIIA_TYPE_4"/>
    <property type="match status" value="1"/>
</dbReference>
<feature type="domain" description="PTS EIIA type-4" evidence="7">
    <location>
        <begin position="540"/>
        <end position="672"/>
    </location>
</feature>
<feature type="domain" description="Sigma-54 factor interaction" evidence="6">
    <location>
        <begin position="78"/>
        <end position="311"/>
    </location>
</feature>
<dbReference type="PANTHER" id="PTHR32071:SF38">
    <property type="entry name" value="PSP OPERON TRANSCRIPTIONAL ACTIVATOR"/>
    <property type="match status" value="1"/>
</dbReference>